<comment type="caution">
    <text evidence="1">The sequence shown here is derived from an EMBL/GenBank/DDBJ whole genome shotgun (WGS) entry which is preliminary data.</text>
</comment>
<dbReference type="AlphaFoldDB" id="A0ABD6E9V9"/>
<dbReference type="Proteomes" id="UP001608902">
    <property type="component" value="Unassembled WGS sequence"/>
</dbReference>
<evidence type="ECO:0000313" key="1">
    <source>
        <dbReference type="EMBL" id="MFH4973513.1"/>
    </source>
</evidence>
<organism evidence="1 2">
    <name type="scientific">Gnathostoma spinigerum</name>
    <dbReference type="NCBI Taxonomy" id="75299"/>
    <lineage>
        <taxon>Eukaryota</taxon>
        <taxon>Metazoa</taxon>
        <taxon>Ecdysozoa</taxon>
        <taxon>Nematoda</taxon>
        <taxon>Chromadorea</taxon>
        <taxon>Rhabditida</taxon>
        <taxon>Spirurina</taxon>
        <taxon>Gnathostomatomorpha</taxon>
        <taxon>Gnathostomatoidea</taxon>
        <taxon>Gnathostomatidae</taxon>
        <taxon>Gnathostoma</taxon>
    </lineage>
</organism>
<protein>
    <submittedName>
        <fullName evidence="1">Uncharacterized protein</fullName>
    </submittedName>
</protein>
<proteinExistence type="predicted"/>
<gene>
    <name evidence="1" type="ORF">AB6A40_000222</name>
</gene>
<evidence type="ECO:0000313" key="2">
    <source>
        <dbReference type="Proteomes" id="UP001608902"/>
    </source>
</evidence>
<name>A0ABD6E9V9_9BILA</name>
<accession>A0ABD6E9V9</accession>
<sequence length="110" mass="12257">MLITVASLAFTYRREAKIRPCPLSEVGSLCDSQVVCRRVLKTSNVATNMSNWFASLHAVIMDRMLKTEAQLTPNPTTLPKELPEQFERLGSVQSGGVYSNRAIQCRSALR</sequence>
<reference evidence="1 2" key="1">
    <citation type="submission" date="2024-08" db="EMBL/GenBank/DDBJ databases">
        <title>Gnathostoma spinigerum genome.</title>
        <authorList>
            <person name="Gonzalez-Bertolin B."/>
            <person name="Monzon S."/>
            <person name="Zaballos A."/>
            <person name="Jimenez P."/>
            <person name="Dekumyoy P."/>
            <person name="Varona S."/>
            <person name="Cuesta I."/>
            <person name="Sumanam S."/>
            <person name="Adisakwattana P."/>
            <person name="Gasser R.B."/>
            <person name="Hernandez-Gonzalez A."/>
            <person name="Young N.D."/>
            <person name="Perteguer M.J."/>
        </authorList>
    </citation>
    <scope>NUCLEOTIDE SEQUENCE [LARGE SCALE GENOMIC DNA]</scope>
    <source>
        <strain evidence="1">AL3</strain>
        <tissue evidence="1">Liver</tissue>
    </source>
</reference>
<dbReference type="EMBL" id="JBGFUD010000054">
    <property type="protein sequence ID" value="MFH4973513.1"/>
    <property type="molecule type" value="Genomic_DNA"/>
</dbReference>
<keyword evidence="2" id="KW-1185">Reference proteome</keyword>